<dbReference type="AlphaFoldDB" id="A0A834X758"/>
<protein>
    <submittedName>
        <fullName evidence="1">Uncharacterized protein</fullName>
    </submittedName>
</protein>
<dbReference type="Proteomes" id="UP000634136">
    <property type="component" value="Unassembled WGS sequence"/>
</dbReference>
<evidence type="ECO:0000313" key="1">
    <source>
        <dbReference type="EMBL" id="KAF7839556.1"/>
    </source>
</evidence>
<comment type="caution">
    <text evidence="1">The sequence shown here is derived from an EMBL/GenBank/DDBJ whole genome shotgun (WGS) entry which is preliminary data.</text>
</comment>
<keyword evidence="2" id="KW-1185">Reference proteome</keyword>
<proteinExistence type="predicted"/>
<organism evidence="1 2">
    <name type="scientific">Senna tora</name>
    <dbReference type="NCBI Taxonomy" id="362788"/>
    <lineage>
        <taxon>Eukaryota</taxon>
        <taxon>Viridiplantae</taxon>
        <taxon>Streptophyta</taxon>
        <taxon>Embryophyta</taxon>
        <taxon>Tracheophyta</taxon>
        <taxon>Spermatophyta</taxon>
        <taxon>Magnoliopsida</taxon>
        <taxon>eudicotyledons</taxon>
        <taxon>Gunneridae</taxon>
        <taxon>Pentapetalae</taxon>
        <taxon>rosids</taxon>
        <taxon>fabids</taxon>
        <taxon>Fabales</taxon>
        <taxon>Fabaceae</taxon>
        <taxon>Caesalpinioideae</taxon>
        <taxon>Cassia clade</taxon>
        <taxon>Senna</taxon>
    </lineage>
</organism>
<name>A0A834X758_9FABA</name>
<evidence type="ECO:0000313" key="2">
    <source>
        <dbReference type="Proteomes" id="UP000634136"/>
    </source>
</evidence>
<dbReference type="EMBL" id="JAAIUW010000003">
    <property type="protein sequence ID" value="KAF7839556.1"/>
    <property type="molecule type" value="Genomic_DNA"/>
</dbReference>
<accession>A0A834X758</accession>
<reference evidence="1" key="1">
    <citation type="submission" date="2020-09" db="EMBL/GenBank/DDBJ databases">
        <title>Genome-Enabled Discovery of Anthraquinone Biosynthesis in Senna tora.</title>
        <authorList>
            <person name="Kang S.-H."/>
            <person name="Pandey R.P."/>
            <person name="Lee C.-M."/>
            <person name="Sim J.-S."/>
            <person name="Jeong J.-T."/>
            <person name="Choi B.-S."/>
            <person name="Jung M."/>
            <person name="Ginzburg D."/>
            <person name="Zhao K."/>
            <person name="Won S.Y."/>
            <person name="Oh T.-J."/>
            <person name="Yu Y."/>
            <person name="Kim N.-H."/>
            <person name="Lee O.R."/>
            <person name="Lee T.-H."/>
            <person name="Bashyal P."/>
            <person name="Kim T.-S."/>
            <person name="Lee W.-H."/>
            <person name="Kawkins C."/>
            <person name="Kim C.-K."/>
            <person name="Kim J.S."/>
            <person name="Ahn B.O."/>
            <person name="Rhee S.Y."/>
            <person name="Sohng J.K."/>
        </authorList>
    </citation>
    <scope>NUCLEOTIDE SEQUENCE</scope>
    <source>
        <tissue evidence="1">Leaf</tissue>
    </source>
</reference>
<gene>
    <name evidence="1" type="ORF">G2W53_008038</name>
</gene>
<sequence>MVKRKILSQSASRMIASAAGKQLEAAQ</sequence>